<keyword evidence="5 10" id="KW-0812">Transmembrane</keyword>
<name>A0A0E9NIQ4_SAICN</name>
<dbReference type="UniPathway" id="UPA00378"/>
<comment type="function">
    <text evidence="1 10">Subunit of the oligosaccharyl transferase (OST) complex that catalyzes the initial transfer of a defined glycan (Glc(3)Man(9)GlcNAc(2) in eukaryotes) from the lipid carrier dolichol-pyrophosphate to an asparagine residue within an Asn-X-Ser/Thr consensus motif in nascent polypeptide chains, the first step in protein N-glycosylation. N-glycosylation occurs cotranslationally and the complex associates with the Sec61 complex at the channel-forming translocon complex that mediates protein translocation across the endoplasmic reticulum (ER). All subunits are required for a maximal enzyme activity.</text>
</comment>
<dbReference type="PANTHER" id="PTHR21049">
    <property type="entry name" value="RIBOPHORIN I"/>
    <property type="match status" value="1"/>
</dbReference>
<organism evidence="11 12">
    <name type="scientific">Saitoella complicata (strain BCRC 22490 / CBS 7301 / JCM 7358 / NBRC 10748 / NRRL Y-17804)</name>
    <dbReference type="NCBI Taxonomy" id="698492"/>
    <lineage>
        <taxon>Eukaryota</taxon>
        <taxon>Fungi</taxon>
        <taxon>Dikarya</taxon>
        <taxon>Ascomycota</taxon>
        <taxon>Taphrinomycotina</taxon>
        <taxon>Taphrinomycotina incertae sedis</taxon>
        <taxon>Saitoella</taxon>
    </lineage>
</organism>
<evidence type="ECO:0000256" key="5">
    <source>
        <dbReference type="ARBA" id="ARBA00022692"/>
    </source>
</evidence>
<evidence type="ECO:0000256" key="4">
    <source>
        <dbReference type="ARBA" id="ARBA00008905"/>
    </source>
</evidence>
<evidence type="ECO:0000313" key="11">
    <source>
        <dbReference type="EMBL" id="GAO49693.1"/>
    </source>
</evidence>
<dbReference type="RefSeq" id="XP_019021114.1">
    <property type="nucleotide sequence ID" value="XM_019170888.1"/>
</dbReference>
<keyword evidence="8 10" id="KW-1133">Transmembrane helix</keyword>
<evidence type="ECO:0000256" key="10">
    <source>
        <dbReference type="RuleBase" id="RU361143"/>
    </source>
</evidence>
<dbReference type="PANTHER" id="PTHR21049:SF0">
    <property type="entry name" value="DOLICHYL-DIPHOSPHOOLIGOSACCHARIDE--PROTEIN GLYCOSYLTRANSFERASE SUBUNIT 1"/>
    <property type="match status" value="1"/>
</dbReference>
<evidence type="ECO:0000256" key="1">
    <source>
        <dbReference type="ARBA" id="ARBA00002791"/>
    </source>
</evidence>
<feature type="transmembrane region" description="Helical" evidence="10">
    <location>
        <begin position="451"/>
        <end position="470"/>
    </location>
</feature>
<keyword evidence="9 10" id="KW-0472">Membrane</keyword>
<comment type="subcellular location">
    <subcellularLocation>
        <location evidence="2 10">Endoplasmic reticulum membrane</location>
        <topology evidence="2 10">Single-pass type I membrane protein</topology>
    </subcellularLocation>
</comment>
<dbReference type="GO" id="GO:0018279">
    <property type="term" value="P:protein N-linked glycosylation via asparagine"/>
    <property type="evidence" value="ECO:0007669"/>
    <property type="project" value="TreeGrafter"/>
</dbReference>
<comment type="pathway">
    <text evidence="3 10">Protein modification; protein glycosylation.</text>
</comment>
<comment type="caution">
    <text evidence="11">The sequence shown here is derived from an EMBL/GenBank/DDBJ whole genome shotgun (WGS) entry which is preliminary data.</text>
</comment>
<reference evidence="11 12" key="1">
    <citation type="journal article" date="2011" name="J. Gen. Appl. Microbiol.">
        <title>Draft genome sequencing of the enigmatic yeast Saitoella complicata.</title>
        <authorList>
            <person name="Nishida H."/>
            <person name="Hamamoto M."/>
            <person name="Sugiyama J."/>
        </authorList>
    </citation>
    <scope>NUCLEOTIDE SEQUENCE [LARGE SCALE GENOMIC DNA]</scope>
    <source>
        <strain evidence="11 12">NRRL Y-17804</strain>
    </source>
</reference>
<dbReference type="OMA" id="RYEYARE"/>
<keyword evidence="6 10" id="KW-0732">Signal</keyword>
<keyword evidence="12" id="KW-1185">Reference proteome</keyword>
<comment type="similarity">
    <text evidence="4 10">Belongs to the OST1 family.</text>
</comment>
<feature type="signal peptide" evidence="10">
    <location>
        <begin position="1"/>
        <end position="18"/>
    </location>
</feature>
<reference evidence="11 12" key="2">
    <citation type="journal article" date="2014" name="J. Gen. Appl. Microbiol.">
        <title>The early diverging ascomycetous budding yeast Saitoella complicata has three histone deacetylases belonging to the Clr6, Hos2, and Rpd3 lineages.</title>
        <authorList>
            <person name="Nishida H."/>
            <person name="Matsumoto T."/>
            <person name="Kondo S."/>
            <person name="Hamamoto M."/>
            <person name="Yoshikawa H."/>
        </authorList>
    </citation>
    <scope>NUCLEOTIDE SEQUENCE [LARGE SCALE GENOMIC DNA]</scope>
    <source>
        <strain evidence="11 12">NRRL Y-17804</strain>
    </source>
</reference>
<dbReference type="AlphaFoldDB" id="A0A0E9NIQ4"/>
<evidence type="ECO:0000256" key="6">
    <source>
        <dbReference type="ARBA" id="ARBA00022729"/>
    </source>
</evidence>
<evidence type="ECO:0000256" key="7">
    <source>
        <dbReference type="ARBA" id="ARBA00022824"/>
    </source>
</evidence>
<comment type="subunit">
    <text evidence="10">Component of the oligosaccharyltransferase (OST) complex.</text>
</comment>
<sequence length="474" mass="53164">MILPTLSSLLFLASLASAFTPPANLKHTNLLRTIDLTKPYVRETYAVVVQNIADEPVSEYYWLAPRQDKVAYVEAKEKKSGGNGAVFEVEKVVEDDGYDHFPEDEGYEYYRISFPTSLAPSEKLTLTVSSATVDSVSPHPYQIPQNGKQYLQWHGYQFASSAYETEKQRTKFKLKSADIPDVTTTDGNTEGAEDPVRVGTALTYGPYGPQVAGAKGKPIAVRYEFQAPVVKATKFERDIEISHWGGNLAVEERYWLANVGAVLKGYFSRVQYQQSAYTQPISSAVRSLRYSLHPSTRNAYFTDEIGNVSTSRFRAGREGGRNANLDIFPRYPVFGGWNYSYTVGWDQDLSQSLKQIDDGKYAIKVPFLEGPESVQYEDVKVRIVLPEGAKNIQVATPFPMKESRSVHKWFMDTIGKPVVELSAQNIVDDVRGREVVVIYELGKWEMMRKPMTVAGAVFATLVISFIFGKLDLKI</sequence>
<dbReference type="Pfam" id="PF04597">
    <property type="entry name" value="Ribophorin_I"/>
    <property type="match status" value="1"/>
</dbReference>
<evidence type="ECO:0000256" key="8">
    <source>
        <dbReference type="ARBA" id="ARBA00022989"/>
    </source>
</evidence>
<dbReference type="OrthoDB" id="310030at2759"/>
<dbReference type="InterPro" id="IPR007676">
    <property type="entry name" value="Ribophorin_I"/>
</dbReference>
<proteinExistence type="inferred from homology"/>
<evidence type="ECO:0000256" key="2">
    <source>
        <dbReference type="ARBA" id="ARBA00004115"/>
    </source>
</evidence>
<dbReference type="STRING" id="698492.A0A0E9NIQ4"/>
<dbReference type="Proteomes" id="UP000033140">
    <property type="component" value="Unassembled WGS sequence"/>
</dbReference>
<protein>
    <recommendedName>
        <fullName evidence="10">Dolichyl-diphosphooligosaccharide--protein glycosyltransferase subunit 1</fullName>
    </recommendedName>
</protein>
<gene>
    <name evidence="11" type="ORF">G7K_3839-t1</name>
</gene>
<dbReference type="GO" id="GO:0008250">
    <property type="term" value="C:oligosaccharyltransferase complex"/>
    <property type="evidence" value="ECO:0007669"/>
    <property type="project" value="UniProtKB-UniRule"/>
</dbReference>
<keyword evidence="7 10" id="KW-0256">Endoplasmic reticulum</keyword>
<dbReference type="EMBL" id="BACD03000025">
    <property type="protein sequence ID" value="GAO49693.1"/>
    <property type="molecule type" value="Genomic_DNA"/>
</dbReference>
<reference evidence="11 12" key="3">
    <citation type="journal article" date="2015" name="Genome Announc.">
        <title>Draft Genome Sequence of the Archiascomycetous Yeast Saitoella complicata.</title>
        <authorList>
            <person name="Yamauchi K."/>
            <person name="Kondo S."/>
            <person name="Hamamoto M."/>
            <person name="Takahashi Y."/>
            <person name="Ogura Y."/>
            <person name="Hayashi T."/>
            <person name="Nishida H."/>
        </authorList>
    </citation>
    <scope>NUCLEOTIDE SEQUENCE [LARGE SCALE GENOMIC DNA]</scope>
    <source>
        <strain evidence="11 12">NRRL Y-17804</strain>
    </source>
</reference>
<evidence type="ECO:0000256" key="3">
    <source>
        <dbReference type="ARBA" id="ARBA00004922"/>
    </source>
</evidence>
<evidence type="ECO:0000256" key="9">
    <source>
        <dbReference type="ARBA" id="ARBA00023136"/>
    </source>
</evidence>
<accession>A0A0E9NIQ4</accession>
<feature type="chain" id="PRO_5005116722" description="Dolichyl-diphosphooligosaccharide--protein glycosyltransferase subunit 1" evidence="10">
    <location>
        <begin position="19"/>
        <end position="474"/>
    </location>
</feature>
<evidence type="ECO:0000313" key="12">
    <source>
        <dbReference type="Proteomes" id="UP000033140"/>
    </source>
</evidence>